<dbReference type="AlphaFoldDB" id="M3IHV1"/>
<protein>
    <submittedName>
        <fullName evidence="2">[NiFe] hydrogenase maturation protein HypF</fullName>
    </submittedName>
</protein>
<dbReference type="GO" id="GO:0051604">
    <property type="term" value="P:protein maturation"/>
    <property type="evidence" value="ECO:0007669"/>
    <property type="project" value="TreeGrafter"/>
</dbReference>
<accession>M3IHV1</accession>
<sequence>YEGEAGMSLETLYDANLDVSYEFEIRDDKICFKEAFKRVLKDDAKMAATGFIKGLAKLVADVACSQSNDILLAGGVFQNKALLENVILILKQKGKKYYINKNFSSNDSSVAIGQIALTLI</sequence>
<evidence type="ECO:0000313" key="2">
    <source>
        <dbReference type="EMBL" id="EMG29661.1"/>
    </source>
</evidence>
<dbReference type="Proteomes" id="UP000011782">
    <property type="component" value="Unassembled WGS sequence"/>
</dbReference>
<dbReference type="InterPro" id="IPR051060">
    <property type="entry name" value="Carbamoyltrans_HypF-like"/>
</dbReference>
<dbReference type="GO" id="GO:0008270">
    <property type="term" value="F:zinc ion binding"/>
    <property type="evidence" value="ECO:0007669"/>
    <property type="project" value="TreeGrafter"/>
</dbReference>
<dbReference type="Pfam" id="PF22521">
    <property type="entry name" value="HypF_C_2"/>
    <property type="match status" value="1"/>
</dbReference>
<dbReference type="STRING" id="1073353.H740_10722"/>
<evidence type="ECO:0000313" key="3">
    <source>
        <dbReference type="Proteomes" id="UP000011782"/>
    </source>
</evidence>
<dbReference type="InterPro" id="IPR055128">
    <property type="entry name" value="HypF_C_2"/>
</dbReference>
<gene>
    <name evidence="2" type="ORF">H740_10722</name>
</gene>
<feature type="non-terminal residue" evidence="2">
    <location>
        <position position="1"/>
    </location>
</feature>
<comment type="caution">
    <text evidence="2">The sequence shown here is derived from an EMBL/GenBank/DDBJ whole genome shotgun (WGS) entry which is preliminary data.</text>
</comment>
<dbReference type="EMBL" id="AOTD01000253">
    <property type="protein sequence ID" value="EMG29661.1"/>
    <property type="molecule type" value="Genomic_DNA"/>
</dbReference>
<reference evidence="2 3" key="1">
    <citation type="submission" date="2013-02" db="EMBL/GenBank/DDBJ databases">
        <title>Co-occurrence of anaerobic bacteria in colorectal carcinomas.</title>
        <authorList>
            <person name="Holt R.A."/>
            <person name="Warren R.L."/>
            <person name="Allen-Vercoe E."/>
            <person name="Pleasance S."/>
            <person name="Freeman D.J."/>
            <person name="Watson P."/>
            <person name="Moore R."/>
            <person name="Cochrane K."/>
        </authorList>
    </citation>
    <scope>NUCLEOTIDE SEQUENCE [LARGE SCALE GENOMIC DNA]</scope>
    <source>
        <strain evidence="2 3">CC57C</strain>
    </source>
</reference>
<evidence type="ECO:0000259" key="1">
    <source>
        <dbReference type="Pfam" id="PF22521"/>
    </source>
</evidence>
<name>M3IHV1_9BACT</name>
<dbReference type="GO" id="GO:0016743">
    <property type="term" value="F:carboxyl- or carbamoyltransferase activity"/>
    <property type="evidence" value="ECO:0007669"/>
    <property type="project" value="TreeGrafter"/>
</dbReference>
<dbReference type="Gene3D" id="3.30.420.40">
    <property type="match status" value="1"/>
</dbReference>
<dbReference type="PANTHER" id="PTHR42959">
    <property type="entry name" value="CARBAMOYLTRANSFERASE"/>
    <property type="match status" value="1"/>
</dbReference>
<proteinExistence type="predicted"/>
<organism evidence="2 3">
    <name type="scientific">Campylobacter showae CC57C</name>
    <dbReference type="NCBI Taxonomy" id="1073353"/>
    <lineage>
        <taxon>Bacteria</taxon>
        <taxon>Pseudomonadati</taxon>
        <taxon>Campylobacterota</taxon>
        <taxon>Epsilonproteobacteria</taxon>
        <taxon>Campylobacterales</taxon>
        <taxon>Campylobacteraceae</taxon>
        <taxon>Campylobacter</taxon>
    </lineage>
</organism>
<dbReference type="PATRIC" id="fig|1073353.3.peg.2291"/>
<feature type="domain" description="Carbamoyltransferase Kae1-like" evidence="1">
    <location>
        <begin position="1"/>
        <end position="114"/>
    </location>
</feature>
<dbReference type="PANTHER" id="PTHR42959:SF1">
    <property type="entry name" value="CARBAMOYLTRANSFERASE HYPF"/>
    <property type="match status" value="1"/>
</dbReference>